<dbReference type="Pfam" id="PF00263">
    <property type="entry name" value="Secretin"/>
    <property type="match status" value="1"/>
</dbReference>
<dbReference type="AlphaFoldDB" id="A0A3Q9HRI6"/>
<evidence type="ECO:0000313" key="9">
    <source>
        <dbReference type="Proteomes" id="UP000267250"/>
    </source>
</evidence>
<dbReference type="PRINTS" id="PR00811">
    <property type="entry name" value="BCTERIALGSPD"/>
</dbReference>
<comment type="similarity">
    <text evidence="4">Belongs to the bacterial secretin family.</text>
</comment>
<dbReference type="RefSeq" id="WP_127017468.1">
    <property type="nucleotide sequence ID" value="NZ_CP016379.1"/>
</dbReference>
<name>A0A3Q9HRI6_9FIRM</name>
<keyword evidence="9" id="KW-1185">Reference proteome</keyword>
<evidence type="ECO:0000256" key="1">
    <source>
        <dbReference type="ARBA" id="ARBA00004370"/>
    </source>
</evidence>
<keyword evidence="2" id="KW-0732">Signal</keyword>
<dbReference type="InterPro" id="IPR005644">
    <property type="entry name" value="NolW-like"/>
</dbReference>
<dbReference type="Proteomes" id="UP000267250">
    <property type="component" value="Chromosome"/>
</dbReference>
<evidence type="ECO:0000256" key="3">
    <source>
        <dbReference type="ARBA" id="ARBA00023136"/>
    </source>
</evidence>
<dbReference type="KEGG" id="aft:BBF96_12340"/>
<dbReference type="Gene3D" id="3.30.1370.120">
    <property type="match status" value="1"/>
</dbReference>
<dbReference type="Pfam" id="PF03958">
    <property type="entry name" value="Secretin_N"/>
    <property type="match status" value="1"/>
</dbReference>
<dbReference type="InterPro" id="IPR038591">
    <property type="entry name" value="NolW-like_sf"/>
</dbReference>
<keyword evidence="3" id="KW-0472">Membrane</keyword>
<dbReference type="OrthoDB" id="9779724at2"/>
<protein>
    <submittedName>
        <fullName evidence="8">Uncharacterized protein</fullName>
    </submittedName>
</protein>
<dbReference type="PRINTS" id="PR01032">
    <property type="entry name" value="PHAGEIV"/>
</dbReference>
<dbReference type="PROSITE" id="PS00875">
    <property type="entry name" value="T2SP_D"/>
    <property type="match status" value="1"/>
</dbReference>
<accession>A0A3Q9HRI6</accession>
<sequence>MIRKTWIILIVMVIGLSNPGMTQEEMNILSFDVIYLNSLTQIVIQTDKVLDYRLREGDGVVEVYLKGQLAKGFAIPENLTDPIKEVVVQEKMDGVIFYVKYSDSVILRSSLTPDQKSIVLSLSSIKDEETRADKKYKVFFLEYADLKEVANILKKMIPFGDRAIQINEEQQALIISREVEDLDEIEKLIKELDFPREQILIDAKIIEINVDDNSTLGLDFSDSFGVMFKEKTSTYGEVDLNLQTFVRTPLNLMAAINLLKGKGQARVLANPRIATVSGVEAKVITQERIPIFISENVSGQNYRIKQDIVAGIQLKIKPRVNKYGEIISEIYTNVTSVTGTTADGYPTTSSREAETIIRCKAGETIVIGGLARESVIQYENRIPLLGDIPILGRLFRTVRDETKRSDLYIFITPYLVNHKDVLNVTLPSVSESVETGQDDETGQ</sequence>
<dbReference type="InterPro" id="IPR004845">
    <property type="entry name" value="T2SS_GspD_CS"/>
</dbReference>
<dbReference type="InterPro" id="IPR004846">
    <property type="entry name" value="T2SS/T3SS_dom"/>
</dbReference>
<dbReference type="PANTHER" id="PTHR30332">
    <property type="entry name" value="PROBABLE GENERAL SECRETION PATHWAY PROTEIN D"/>
    <property type="match status" value="1"/>
</dbReference>
<evidence type="ECO:0000256" key="4">
    <source>
        <dbReference type="RuleBase" id="RU004003"/>
    </source>
</evidence>
<feature type="domain" description="NolW-like" evidence="7">
    <location>
        <begin position="137"/>
        <end position="198"/>
    </location>
</feature>
<dbReference type="GO" id="GO:0015627">
    <property type="term" value="C:type II protein secretion system complex"/>
    <property type="evidence" value="ECO:0007669"/>
    <property type="project" value="TreeGrafter"/>
</dbReference>
<dbReference type="GO" id="GO:0009306">
    <property type="term" value="P:protein secretion"/>
    <property type="evidence" value="ECO:0007669"/>
    <property type="project" value="InterPro"/>
</dbReference>
<proteinExistence type="inferred from homology"/>
<gene>
    <name evidence="8" type="ORF">BBF96_12340</name>
</gene>
<dbReference type="InterPro" id="IPR050810">
    <property type="entry name" value="Bact_Secretion_Sys_Channel"/>
</dbReference>
<evidence type="ECO:0000259" key="7">
    <source>
        <dbReference type="Pfam" id="PF03958"/>
    </source>
</evidence>
<dbReference type="GO" id="GO:0009279">
    <property type="term" value="C:cell outer membrane"/>
    <property type="evidence" value="ECO:0007669"/>
    <property type="project" value="UniProtKB-SubCell"/>
</dbReference>
<reference evidence="8 9" key="1">
    <citation type="submission" date="2016-07" db="EMBL/GenBank/DDBJ databases">
        <title>Genome and transcriptome analysis of iron-reducing fermentative bacteria Anoxybacter fermentans.</title>
        <authorList>
            <person name="Zeng X."/>
            <person name="Shao Z."/>
        </authorList>
    </citation>
    <scope>NUCLEOTIDE SEQUENCE [LARGE SCALE GENOMIC DNA]</scope>
    <source>
        <strain evidence="8 9">DY22613</strain>
    </source>
</reference>
<dbReference type="InterPro" id="IPR001775">
    <property type="entry name" value="GspD/PilQ"/>
</dbReference>
<feature type="domain" description="Type II/III secretion system secretin-like" evidence="6">
    <location>
        <begin position="259"/>
        <end position="416"/>
    </location>
</feature>
<keyword evidence="5" id="KW-0813">Transport</keyword>
<comment type="subcellular location">
    <subcellularLocation>
        <location evidence="5">Cell outer membrane</location>
    </subcellularLocation>
    <subcellularLocation>
        <location evidence="1">Membrane</location>
    </subcellularLocation>
</comment>
<evidence type="ECO:0000313" key="8">
    <source>
        <dbReference type="EMBL" id="AZR74118.1"/>
    </source>
</evidence>
<dbReference type="EMBL" id="CP016379">
    <property type="protein sequence ID" value="AZR74118.1"/>
    <property type="molecule type" value="Genomic_DNA"/>
</dbReference>
<dbReference type="PANTHER" id="PTHR30332:SF17">
    <property type="entry name" value="TYPE IV PILIATION SYSTEM PROTEIN DR_0774-RELATED"/>
    <property type="match status" value="1"/>
</dbReference>
<evidence type="ECO:0000259" key="6">
    <source>
        <dbReference type="Pfam" id="PF00263"/>
    </source>
</evidence>
<organism evidence="8 9">
    <name type="scientific">Anoxybacter fermentans</name>
    <dbReference type="NCBI Taxonomy" id="1323375"/>
    <lineage>
        <taxon>Bacteria</taxon>
        <taxon>Bacillati</taxon>
        <taxon>Bacillota</taxon>
        <taxon>Clostridia</taxon>
        <taxon>Halanaerobiales</taxon>
        <taxon>Anoxybacter</taxon>
    </lineage>
</organism>
<evidence type="ECO:0000256" key="5">
    <source>
        <dbReference type="RuleBase" id="RU004004"/>
    </source>
</evidence>
<evidence type="ECO:0000256" key="2">
    <source>
        <dbReference type="ARBA" id="ARBA00022729"/>
    </source>
</evidence>